<dbReference type="EMBL" id="BTGU01000001">
    <property type="protein sequence ID" value="GMN24319.1"/>
    <property type="molecule type" value="Genomic_DNA"/>
</dbReference>
<keyword evidence="2" id="KW-1185">Reference proteome</keyword>
<dbReference type="Proteomes" id="UP001187192">
    <property type="component" value="Unassembled WGS sequence"/>
</dbReference>
<comment type="caution">
    <text evidence="1">The sequence shown here is derived from an EMBL/GenBank/DDBJ whole genome shotgun (WGS) entry which is preliminary data.</text>
</comment>
<evidence type="ECO:0000313" key="2">
    <source>
        <dbReference type="Proteomes" id="UP001187192"/>
    </source>
</evidence>
<gene>
    <name evidence="1" type="ORF">TIFTF001_000512</name>
</gene>
<name>A0AA87Z2E3_FICCA</name>
<evidence type="ECO:0000313" key="1">
    <source>
        <dbReference type="EMBL" id="GMN24319.1"/>
    </source>
</evidence>
<protein>
    <submittedName>
        <fullName evidence="1">Uncharacterized protein</fullName>
    </submittedName>
</protein>
<reference evidence="1" key="1">
    <citation type="submission" date="2023-07" db="EMBL/GenBank/DDBJ databases">
        <title>draft genome sequence of fig (Ficus carica).</title>
        <authorList>
            <person name="Takahashi T."/>
            <person name="Nishimura K."/>
        </authorList>
    </citation>
    <scope>NUCLEOTIDE SEQUENCE</scope>
</reference>
<accession>A0AA87Z2E3</accession>
<sequence>MVKLPESGKDYLGRFLGDVYQEIVQMEEWYYENFLKKRQDDRRRSNFIIRPIQDRRHERQPTVEINLRFTSFLEYDNSFLSPWNFNPRLNDEERERKKLEKNRERYIKNMRGSFRRERDRQTSSSSRVSTEAIDASYIYS</sequence>
<organism evidence="1 2">
    <name type="scientific">Ficus carica</name>
    <name type="common">Common fig</name>
    <dbReference type="NCBI Taxonomy" id="3494"/>
    <lineage>
        <taxon>Eukaryota</taxon>
        <taxon>Viridiplantae</taxon>
        <taxon>Streptophyta</taxon>
        <taxon>Embryophyta</taxon>
        <taxon>Tracheophyta</taxon>
        <taxon>Spermatophyta</taxon>
        <taxon>Magnoliopsida</taxon>
        <taxon>eudicotyledons</taxon>
        <taxon>Gunneridae</taxon>
        <taxon>Pentapetalae</taxon>
        <taxon>rosids</taxon>
        <taxon>fabids</taxon>
        <taxon>Rosales</taxon>
        <taxon>Moraceae</taxon>
        <taxon>Ficeae</taxon>
        <taxon>Ficus</taxon>
    </lineage>
</organism>
<proteinExistence type="predicted"/>
<dbReference type="AlphaFoldDB" id="A0AA87Z2E3"/>